<feature type="active site" evidence="7">
    <location>
        <position position="293"/>
    </location>
</feature>
<dbReference type="PANTHER" id="PTHR47966:SF51">
    <property type="entry name" value="BETA-SITE APP-CLEAVING ENZYME, ISOFORM A-RELATED"/>
    <property type="match status" value="1"/>
</dbReference>
<organism evidence="11 12">
    <name type="scientific">Penaeus vannamei</name>
    <name type="common">Whiteleg shrimp</name>
    <name type="synonym">Litopenaeus vannamei</name>
    <dbReference type="NCBI Taxonomy" id="6689"/>
    <lineage>
        <taxon>Eukaryota</taxon>
        <taxon>Metazoa</taxon>
        <taxon>Ecdysozoa</taxon>
        <taxon>Arthropoda</taxon>
        <taxon>Crustacea</taxon>
        <taxon>Multicrustacea</taxon>
        <taxon>Malacostraca</taxon>
        <taxon>Eumalacostraca</taxon>
        <taxon>Eucarida</taxon>
        <taxon>Decapoda</taxon>
        <taxon>Dendrobranchiata</taxon>
        <taxon>Penaeoidea</taxon>
        <taxon>Penaeidae</taxon>
        <taxon>Penaeus</taxon>
    </lineage>
</organism>
<evidence type="ECO:0000256" key="9">
    <source>
        <dbReference type="RuleBase" id="RU000454"/>
    </source>
</evidence>
<dbReference type="FunFam" id="2.40.70.10:FF:000149">
    <property type="entry name" value="Uncharacterized protein"/>
    <property type="match status" value="1"/>
</dbReference>
<evidence type="ECO:0000313" key="12">
    <source>
        <dbReference type="Proteomes" id="UP000283509"/>
    </source>
</evidence>
<dbReference type="SUPFAM" id="SSF50630">
    <property type="entry name" value="Acid proteases"/>
    <property type="match status" value="1"/>
</dbReference>
<dbReference type="InterPro" id="IPR033121">
    <property type="entry name" value="PEPTIDASE_A1"/>
</dbReference>
<protein>
    <submittedName>
        <fullName evidence="11">Cathepsin D-like protein</fullName>
    </submittedName>
</protein>
<dbReference type="GO" id="GO:0004190">
    <property type="term" value="F:aspartic-type endopeptidase activity"/>
    <property type="evidence" value="ECO:0007669"/>
    <property type="project" value="UniProtKB-KW"/>
</dbReference>
<dbReference type="OrthoDB" id="771136at2759"/>
<feature type="domain" description="Peptidase A1" evidence="10">
    <location>
        <begin position="80"/>
        <end position="404"/>
    </location>
</feature>
<dbReference type="Pfam" id="PF00026">
    <property type="entry name" value="Asp"/>
    <property type="match status" value="1"/>
</dbReference>
<dbReference type="PROSITE" id="PS51767">
    <property type="entry name" value="PEPTIDASE_A1"/>
    <property type="match status" value="1"/>
</dbReference>
<evidence type="ECO:0000259" key="10">
    <source>
        <dbReference type="PROSITE" id="PS51767"/>
    </source>
</evidence>
<accession>A0A423SAG9</accession>
<dbReference type="InterPro" id="IPR001969">
    <property type="entry name" value="Aspartic_peptidase_AS"/>
</dbReference>
<gene>
    <name evidence="11" type="ORF">C7M84_021052</name>
</gene>
<dbReference type="PANTHER" id="PTHR47966">
    <property type="entry name" value="BETA-SITE APP-CLEAVING ENZYME, ISOFORM A-RELATED"/>
    <property type="match status" value="1"/>
</dbReference>
<keyword evidence="6" id="KW-0325">Glycoprotein</keyword>
<evidence type="ECO:0000256" key="6">
    <source>
        <dbReference type="ARBA" id="ARBA00023180"/>
    </source>
</evidence>
<dbReference type="InterPro" id="IPR001461">
    <property type="entry name" value="Aspartic_peptidase_A1"/>
</dbReference>
<evidence type="ECO:0000256" key="1">
    <source>
        <dbReference type="ARBA" id="ARBA00007447"/>
    </source>
</evidence>
<dbReference type="PROSITE" id="PS00141">
    <property type="entry name" value="ASP_PROTEASE"/>
    <property type="match status" value="1"/>
</dbReference>
<comment type="caution">
    <text evidence="11">The sequence shown here is derived from an EMBL/GenBank/DDBJ whole genome shotgun (WGS) entry which is preliminary data.</text>
</comment>
<dbReference type="InterPro" id="IPR021109">
    <property type="entry name" value="Peptidase_aspartic_dom_sf"/>
</dbReference>
<dbReference type="Gene3D" id="2.40.70.10">
    <property type="entry name" value="Acid Proteases"/>
    <property type="match status" value="2"/>
</dbReference>
<feature type="disulfide bond" evidence="8">
    <location>
        <begin position="111"/>
        <end position="118"/>
    </location>
</feature>
<name>A0A423SAG9_PENVA</name>
<feature type="active site" evidence="7">
    <location>
        <position position="98"/>
    </location>
</feature>
<keyword evidence="2 9" id="KW-0645">Protease</keyword>
<keyword evidence="3 9" id="KW-0064">Aspartyl protease</keyword>
<dbReference type="STRING" id="6689.A0A423SAG9"/>
<keyword evidence="12" id="KW-1185">Reference proteome</keyword>
<keyword evidence="5 8" id="KW-1015">Disulfide bond</keyword>
<evidence type="ECO:0000313" key="11">
    <source>
        <dbReference type="EMBL" id="ROT61198.1"/>
    </source>
</evidence>
<proteinExistence type="inferred from homology"/>
<dbReference type="FunFam" id="2.40.70.10:FF:000002">
    <property type="entry name" value="Vacuolar aspartic proteinase"/>
    <property type="match status" value="1"/>
</dbReference>
<evidence type="ECO:0000256" key="7">
    <source>
        <dbReference type="PIRSR" id="PIRSR601461-1"/>
    </source>
</evidence>
<dbReference type="GO" id="GO:0006508">
    <property type="term" value="P:proteolysis"/>
    <property type="evidence" value="ECO:0007669"/>
    <property type="project" value="UniProtKB-KW"/>
</dbReference>
<evidence type="ECO:0000256" key="4">
    <source>
        <dbReference type="ARBA" id="ARBA00022801"/>
    </source>
</evidence>
<reference evidence="11 12" key="2">
    <citation type="submission" date="2019-01" db="EMBL/GenBank/DDBJ databases">
        <title>The decoding of complex shrimp genome reveals the adaptation for benthos swimmer, frequently molting mechanism and breeding impact on genome.</title>
        <authorList>
            <person name="Sun Y."/>
            <person name="Gao Y."/>
            <person name="Yu Y."/>
        </authorList>
    </citation>
    <scope>NUCLEOTIDE SEQUENCE [LARGE SCALE GENOMIC DNA]</scope>
    <source>
        <tissue evidence="11">Muscle</tissue>
    </source>
</reference>
<evidence type="ECO:0000256" key="3">
    <source>
        <dbReference type="ARBA" id="ARBA00022750"/>
    </source>
</evidence>
<reference evidence="11 12" key="1">
    <citation type="submission" date="2018-04" db="EMBL/GenBank/DDBJ databases">
        <authorList>
            <person name="Zhang X."/>
            <person name="Yuan J."/>
            <person name="Li F."/>
            <person name="Xiang J."/>
        </authorList>
    </citation>
    <scope>NUCLEOTIDE SEQUENCE [LARGE SCALE GENOMIC DNA]</scope>
    <source>
        <tissue evidence="11">Muscle</tissue>
    </source>
</reference>
<evidence type="ECO:0000256" key="5">
    <source>
        <dbReference type="ARBA" id="ARBA00023157"/>
    </source>
</evidence>
<evidence type="ECO:0000256" key="2">
    <source>
        <dbReference type="ARBA" id="ARBA00022670"/>
    </source>
</evidence>
<comment type="similarity">
    <text evidence="1 9">Belongs to the peptidase A1 family.</text>
</comment>
<keyword evidence="4 9" id="KW-0378">Hydrolase</keyword>
<feature type="disulfide bond" evidence="8">
    <location>
        <begin position="327"/>
        <end position="365"/>
    </location>
</feature>
<dbReference type="Proteomes" id="UP000283509">
    <property type="component" value="Unassembled WGS sequence"/>
</dbReference>
<dbReference type="EMBL" id="QCYY01004295">
    <property type="protein sequence ID" value="ROT61198.1"/>
    <property type="molecule type" value="Genomic_DNA"/>
</dbReference>
<evidence type="ECO:0000256" key="8">
    <source>
        <dbReference type="PIRSR" id="PIRSR601461-2"/>
    </source>
</evidence>
<sequence>MRIRVSAFLYGSHLYFLTAVHFRQTFTSLLSVARCLAAVPLKKVQRKRTLADLRRSRAFVTNRYSKEEIVDLDNYQDAQYYGPIYIGTPGQYFKVIFDTGSSNLWVPSEQCSILNLACQLHNRYDSSLSSTYKANGTDFDIQYGSGALSGFLSSDSVSVGGVTVTDQTFAEATQEPGLAFVAGAFDGILGMGFTEISVMGIPTVFDTMLDQGVVDQPVFSFYLNQIISDSDANGFSAELGGELVLGGSDPNHYEGEFHYVPVSRVGYWQLTADGIKVGGVQKDFCNPCETIVDTGTSLIAGPKEEVKEIMSDLGAFPIIAGEYIINCAKVPDMPLVTFTLNGVDFDLTGPELVIENVDENGTRVCIVGILGLNLGTIEAWILGDPFIARYYTEFDVGNKRMGFAKSV</sequence>
<dbReference type="PRINTS" id="PR00792">
    <property type="entry name" value="PEPSIN"/>
</dbReference>
<dbReference type="AlphaFoldDB" id="A0A423SAG9"/>